<dbReference type="AlphaFoldDB" id="L8WHM5"/>
<accession>L8WHM5</accession>
<protein>
    <submittedName>
        <fullName evidence="1">Uncharacterized protein</fullName>
    </submittedName>
</protein>
<reference evidence="1 2" key="1">
    <citation type="journal article" date="2013" name="Nat. Commun.">
        <title>The evolution and pathogenic mechanisms of the rice sheath blight pathogen.</title>
        <authorList>
            <person name="Zheng A."/>
            <person name="Lin R."/>
            <person name="Xu L."/>
            <person name="Qin P."/>
            <person name="Tang C."/>
            <person name="Ai P."/>
            <person name="Zhang D."/>
            <person name="Liu Y."/>
            <person name="Sun Z."/>
            <person name="Feng H."/>
            <person name="Wang Y."/>
            <person name="Chen Y."/>
            <person name="Liang X."/>
            <person name="Fu R."/>
            <person name="Li Q."/>
            <person name="Zhang J."/>
            <person name="Yu X."/>
            <person name="Xie Z."/>
            <person name="Ding L."/>
            <person name="Guan P."/>
            <person name="Tang J."/>
            <person name="Liang Y."/>
            <person name="Wang S."/>
            <person name="Deng Q."/>
            <person name="Li S."/>
            <person name="Zhu J."/>
            <person name="Wang L."/>
            <person name="Liu H."/>
            <person name="Li P."/>
        </authorList>
    </citation>
    <scope>NUCLEOTIDE SEQUENCE [LARGE SCALE GENOMIC DNA]</scope>
    <source>
        <strain evidence="2">AG-1 IA</strain>
    </source>
</reference>
<name>L8WHM5_THACA</name>
<evidence type="ECO:0000313" key="1">
    <source>
        <dbReference type="EMBL" id="ELU37445.1"/>
    </source>
</evidence>
<dbReference type="HOGENOM" id="CLU_2706522_0_0_1"/>
<dbReference type="Proteomes" id="UP000011668">
    <property type="component" value="Unassembled WGS sequence"/>
</dbReference>
<evidence type="ECO:0000313" key="2">
    <source>
        <dbReference type="Proteomes" id="UP000011668"/>
    </source>
</evidence>
<dbReference type="EMBL" id="AFRT01002642">
    <property type="protein sequence ID" value="ELU37445.1"/>
    <property type="molecule type" value="Genomic_DNA"/>
</dbReference>
<proteinExistence type="predicted"/>
<gene>
    <name evidence="1" type="ORF">AG1IA_08524</name>
</gene>
<comment type="caution">
    <text evidence="1">The sequence shown here is derived from an EMBL/GenBank/DDBJ whole genome shotgun (WGS) entry which is preliminary data.</text>
</comment>
<organism evidence="1 2">
    <name type="scientific">Thanatephorus cucumeris (strain AG1-IA)</name>
    <name type="common">Rice sheath blight fungus</name>
    <name type="synonym">Rhizoctonia solani</name>
    <dbReference type="NCBI Taxonomy" id="983506"/>
    <lineage>
        <taxon>Eukaryota</taxon>
        <taxon>Fungi</taxon>
        <taxon>Dikarya</taxon>
        <taxon>Basidiomycota</taxon>
        <taxon>Agaricomycotina</taxon>
        <taxon>Agaricomycetes</taxon>
        <taxon>Cantharellales</taxon>
        <taxon>Ceratobasidiaceae</taxon>
        <taxon>Rhizoctonia</taxon>
        <taxon>Rhizoctonia solani AG-1</taxon>
    </lineage>
</organism>
<sequence>MMCIRAITLHQPRTDTALLKCLTVTHGLSADSMLIPLSSVRFRLNTSTQNSSRYDRKSFSPFLITSHGALLTT</sequence>
<keyword evidence="2" id="KW-1185">Reference proteome</keyword>